<dbReference type="PANTHER" id="PTHR10194:SF60">
    <property type="entry name" value="RAS GTPASE-ACTIVATING PROTEIN RASKOL"/>
    <property type="match status" value="1"/>
</dbReference>
<dbReference type="GO" id="GO:0005096">
    <property type="term" value="F:GTPase activator activity"/>
    <property type="evidence" value="ECO:0007669"/>
    <property type="project" value="UniProtKB-KW"/>
</dbReference>
<keyword evidence="5" id="KW-1185">Reference proteome</keyword>
<accession>A0A2P6N576</accession>
<dbReference type="Gene3D" id="1.10.506.10">
    <property type="entry name" value="GTPase Activation - p120gap, domain 1"/>
    <property type="match status" value="1"/>
</dbReference>
<evidence type="ECO:0000313" key="5">
    <source>
        <dbReference type="Proteomes" id="UP000241769"/>
    </source>
</evidence>
<dbReference type="PANTHER" id="PTHR10194">
    <property type="entry name" value="RAS GTPASE-ACTIVATING PROTEINS"/>
    <property type="match status" value="1"/>
</dbReference>
<dbReference type="OrthoDB" id="19535at2759"/>
<dbReference type="InterPro" id="IPR002913">
    <property type="entry name" value="START_lipid-bd_dom"/>
</dbReference>
<dbReference type="InterPro" id="IPR039360">
    <property type="entry name" value="Ras_GTPase"/>
</dbReference>
<gene>
    <name evidence="4" type="ORF">PROFUN_13159</name>
</gene>
<dbReference type="Gene3D" id="3.30.530.20">
    <property type="match status" value="1"/>
</dbReference>
<proteinExistence type="predicted"/>
<evidence type="ECO:0000256" key="2">
    <source>
        <dbReference type="SAM" id="MobiDB-lite"/>
    </source>
</evidence>
<dbReference type="Proteomes" id="UP000241769">
    <property type="component" value="Unassembled WGS sequence"/>
</dbReference>
<comment type="caution">
    <text evidence="4">The sequence shown here is derived from an EMBL/GenBank/DDBJ whole genome shotgun (WGS) entry which is preliminary data.</text>
</comment>
<dbReference type="InterPro" id="IPR023393">
    <property type="entry name" value="START-like_dom_sf"/>
</dbReference>
<dbReference type="InParanoid" id="A0A2P6N576"/>
<feature type="compositionally biased region" description="Low complexity" evidence="2">
    <location>
        <begin position="1"/>
        <end position="21"/>
    </location>
</feature>
<dbReference type="SUPFAM" id="SSF48350">
    <property type="entry name" value="GTPase activation domain, GAP"/>
    <property type="match status" value="1"/>
</dbReference>
<dbReference type="AlphaFoldDB" id="A0A2P6N576"/>
<dbReference type="InterPro" id="IPR001936">
    <property type="entry name" value="RasGAP_dom"/>
</dbReference>
<evidence type="ECO:0000259" key="3">
    <source>
        <dbReference type="PROSITE" id="PS50018"/>
    </source>
</evidence>
<dbReference type="SUPFAM" id="SSF55961">
    <property type="entry name" value="Bet v1-like"/>
    <property type="match status" value="1"/>
</dbReference>
<evidence type="ECO:0000256" key="1">
    <source>
        <dbReference type="ARBA" id="ARBA00022468"/>
    </source>
</evidence>
<dbReference type="GO" id="GO:0008289">
    <property type="term" value="F:lipid binding"/>
    <property type="evidence" value="ECO:0007669"/>
    <property type="project" value="InterPro"/>
</dbReference>
<dbReference type="PROSITE" id="PS50018">
    <property type="entry name" value="RAS_GTPASE_ACTIV_2"/>
    <property type="match status" value="1"/>
</dbReference>
<evidence type="ECO:0000313" key="4">
    <source>
        <dbReference type="EMBL" id="PRP79097.1"/>
    </source>
</evidence>
<reference evidence="4 5" key="1">
    <citation type="journal article" date="2018" name="Genome Biol. Evol.">
        <title>Multiple Roots of Fruiting Body Formation in Amoebozoa.</title>
        <authorList>
            <person name="Hillmann F."/>
            <person name="Forbes G."/>
            <person name="Novohradska S."/>
            <person name="Ferling I."/>
            <person name="Riege K."/>
            <person name="Groth M."/>
            <person name="Westermann M."/>
            <person name="Marz M."/>
            <person name="Spaller T."/>
            <person name="Winckler T."/>
            <person name="Schaap P."/>
            <person name="Glockner G."/>
        </authorList>
    </citation>
    <scope>NUCLEOTIDE SEQUENCE [LARGE SCALE GENOMIC DNA]</scope>
    <source>
        <strain evidence="4 5">Jena</strain>
    </source>
</reference>
<dbReference type="EMBL" id="MDYQ01000197">
    <property type="protein sequence ID" value="PRP79097.1"/>
    <property type="molecule type" value="Genomic_DNA"/>
</dbReference>
<feature type="domain" description="Ras-GAP" evidence="3">
    <location>
        <begin position="103"/>
        <end position="300"/>
    </location>
</feature>
<dbReference type="InterPro" id="IPR008936">
    <property type="entry name" value="Rho_GTPase_activation_prot"/>
</dbReference>
<sequence>MNTNTSNPSSSKTSSRSSLELSSEERSSIVSERAKKVNQLWELQQTSYEKHLKQPEKSSGTNSLSNSKMPVDDSWVNAIIERPSVLLEDNELLSKFCKEYTFINPEFLPAVYNYFEVHNKQLQLLEWAIKEEVTNTAGVHDLFRGDSIATHLFYVIFFGDLGKRYLRATIVPLVKLVLASKAGALETDPAKVGKEVDTEANARMQIEFTMKFLEFLNRSSDTCPLILREALALVRKNIELRFPEAKHILGVIIFLRFFCPTLVFPLKHGLTSEAELGRSITEDAERGLVLLSKTMQSLANGVELEASKPYAELFNKFIKDYNPKIREFADELIDEKFIKMSRRIIEASVKPPDAMQIGEAEEELKASIQKVRGPPDNASDAGSETAKSNVLEDKVKLFDALSVFGEWRQVSFSKSSGVGVYKGKEDSEYSEYWKIVFTAEASLPSVKRLSPLELEEWDSKMFFSECLETFDPDLMDWHTLFQPPIFSSPRDLVNTVFRYAEGESRWYQITYSTKRPDYPPSRKIIRSEIPFKALLLERSQKDPNKSVHVIQFTTEETTATTLAKDAKTFKRHLRAAHNHHLKKSGGDSSKQ</sequence>
<name>A0A2P6N576_9EUKA</name>
<protein>
    <submittedName>
        <fullName evidence="4">Ras GTPase activation domain-containing protein</fullName>
    </submittedName>
</protein>
<dbReference type="SMART" id="SM00323">
    <property type="entry name" value="RasGAP"/>
    <property type="match status" value="1"/>
</dbReference>
<dbReference type="Pfam" id="PF01852">
    <property type="entry name" value="START"/>
    <property type="match status" value="1"/>
</dbReference>
<keyword evidence="1" id="KW-0343">GTPase activation</keyword>
<feature type="region of interest" description="Disordered" evidence="2">
    <location>
        <begin position="1"/>
        <end position="26"/>
    </location>
</feature>
<dbReference type="STRING" id="1890364.A0A2P6N576"/>
<dbReference type="Pfam" id="PF00616">
    <property type="entry name" value="RasGAP"/>
    <property type="match status" value="1"/>
</dbReference>
<organism evidence="4 5">
    <name type="scientific">Planoprotostelium fungivorum</name>
    <dbReference type="NCBI Taxonomy" id="1890364"/>
    <lineage>
        <taxon>Eukaryota</taxon>
        <taxon>Amoebozoa</taxon>
        <taxon>Evosea</taxon>
        <taxon>Variosea</taxon>
        <taxon>Cavosteliida</taxon>
        <taxon>Cavosteliaceae</taxon>
        <taxon>Planoprotostelium</taxon>
    </lineage>
</organism>